<organism evidence="12 13">
    <name type="scientific">Kitasatospora phosalacinea</name>
    <dbReference type="NCBI Taxonomy" id="2065"/>
    <lineage>
        <taxon>Bacteria</taxon>
        <taxon>Bacillati</taxon>
        <taxon>Actinomycetota</taxon>
        <taxon>Actinomycetes</taxon>
        <taxon>Kitasatosporales</taxon>
        <taxon>Streptomycetaceae</taxon>
        <taxon>Kitasatospora</taxon>
    </lineage>
</organism>
<dbReference type="InterPro" id="IPR015422">
    <property type="entry name" value="PyrdxlP-dep_Trfase_small"/>
</dbReference>
<keyword evidence="13" id="KW-1185">Reference proteome</keyword>
<keyword evidence="4 12" id="KW-0808">Transferase</keyword>
<dbReference type="SUPFAM" id="SSF53383">
    <property type="entry name" value="PLP-dependent transferases"/>
    <property type="match status" value="1"/>
</dbReference>
<keyword evidence="7" id="KW-0408">Iron</keyword>
<keyword evidence="8" id="KW-0411">Iron-sulfur</keyword>
<dbReference type="NCBIfam" id="TIGR03235">
    <property type="entry name" value="DNA_S_dndA"/>
    <property type="match status" value="1"/>
</dbReference>
<dbReference type="InterPro" id="IPR000192">
    <property type="entry name" value="Aminotrans_V_dom"/>
</dbReference>
<dbReference type="PROSITE" id="PS00595">
    <property type="entry name" value="AA_TRANSFER_CLASS_5"/>
    <property type="match status" value="1"/>
</dbReference>
<evidence type="ECO:0000256" key="9">
    <source>
        <dbReference type="ARBA" id="ARBA00050776"/>
    </source>
</evidence>
<sequence>MTATYLDAAATTRVDPRVAEVVLHWMTEEFGNAGSRTHEYGARAKKAVQRAREQLAAQLGASAGELIFTSGATESNNIALLGLAPHGEKTGRRHIVSSAIEHKAVLEPLEELQRRGFEVELVAPDGHGRVSAESVLERVRPDTLLVSLMHVNNETGVVQPVAELARVLRETPTYFHVDAAQGFGKLPEDLTAPIDLVSISGHKIGAPKGVGALLTRRRRWDSIPLQPLMFGGGQERGLRPGTLPVPLIMGLAKAEEVFRQEHRQWRSGAEAFRKELLAALAATQYRVNGDTAHTVPHILNLTFEGVSSEALIVRLQQVAAVATGSACTSASYTPSHVLQAMGMSHEQAANGLRLSWTPAQVEGFDPEWLIEAVKQFQA</sequence>
<gene>
    <name evidence="12" type="primary">dndA</name>
    <name evidence="12" type="ORF">ACFW6T_06180</name>
</gene>
<dbReference type="Gene3D" id="3.90.1150.10">
    <property type="entry name" value="Aspartate Aminotransferase, domain 1"/>
    <property type="match status" value="1"/>
</dbReference>
<dbReference type="PIRSF" id="PIRSF005572">
    <property type="entry name" value="NifS"/>
    <property type="match status" value="1"/>
</dbReference>
<dbReference type="PANTHER" id="PTHR11601:SF34">
    <property type="entry name" value="CYSTEINE DESULFURASE"/>
    <property type="match status" value="1"/>
</dbReference>
<dbReference type="RefSeq" id="WP_380327756.1">
    <property type="nucleotide sequence ID" value="NZ_JBHYPW010000042.1"/>
</dbReference>
<evidence type="ECO:0000259" key="11">
    <source>
        <dbReference type="Pfam" id="PF00266"/>
    </source>
</evidence>
<dbReference type="PANTHER" id="PTHR11601">
    <property type="entry name" value="CYSTEINE DESULFURYLASE FAMILY MEMBER"/>
    <property type="match status" value="1"/>
</dbReference>
<dbReference type="InterPro" id="IPR020578">
    <property type="entry name" value="Aminotrans_V_PyrdxlP_BS"/>
</dbReference>
<dbReference type="InterPro" id="IPR015421">
    <property type="entry name" value="PyrdxlP-dep_Trfase_major"/>
</dbReference>
<evidence type="ECO:0000313" key="12">
    <source>
        <dbReference type="EMBL" id="MFE1351563.1"/>
    </source>
</evidence>
<proteinExistence type="inferred from homology"/>
<evidence type="ECO:0000256" key="7">
    <source>
        <dbReference type="ARBA" id="ARBA00023004"/>
    </source>
</evidence>
<evidence type="ECO:0000256" key="8">
    <source>
        <dbReference type="ARBA" id="ARBA00023014"/>
    </source>
</evidence>
<accession>A0ABW6GFQ6</accession>
<evidence type="ECO:0000256" key="3">
    <source>
        <dbReference type="ARBA" id="ARBA00012239"/>
    </source>
</evidence>
<dbReference type="InterPro" id="IPR015424">
    <property type="entry name" value="PyrdxlP-dep_Trfase"/>
</dbReference>
<evidence type="ECO:0000256" key="5">
    <source>
        <dbReference type="ARBA" id="ARBA00022723"/>
    </source>
</evidence>
<dbReference type="GO" id="GO:0031071">
    <property type="term" value="F:cysteine desulfurase activity"/>
    <property type="evidence" value="ECO:0007669"/>
    <property type="project" value="UniProtKB-EC"/>
</dbReference>
<dbReference type="EC" id="2.8.1.7" evidence="3"/>
<comment type="caution">
    <text evidence="12">The sequence shown here is derived from an EMBL/GenBank/DDBJ whole genome shotgun (WGS) entry which is preliminary data.</text>
</comment>
<evidence type="ECO:0000256" key="2">
    <source>
        <dbReference type="ARBA" id="ARBA00006490"/>
    </source>
</evidence>
<evidence type="ECO:0000256" key="1">
    <source>
        <dbReference type="ARBA" id="ARBA00001933"/>
    </source>
</evidence>
<keyword evidence="6" id="KW-0663">Pyridoxal phosphate</keyword>
<evidence type="ECO:0000313" key="13">
    <source>
        <dbReference type="Proteomes" id="UP001599542"/>
    </source>
</evidence>
<dbReference type="Proteomes" id="UP001599542">
    <property type="component" value="Unassembled WGS sequence"/>
</dbReference>
<comment type="catalytic activity">
    <reaction evidence="9">
        <text>(sulfur carrier)-H + L-cysteine = (sulfur carrier)-SH + L-alanine</text>
        <dbReference type="Rhea" id="RHEA:43892"/>
        <dbReference type="Rhea" id="RHEA-COMP:14737"/>
        <dbReference type="Rhea" id="RHEA-COMP:14739"/>
        <dbReference type="ChEBI" id="CHEBI:29917"/>
        <dbReference type="ChEBI" id="CHEBI:35235"/>
        <dbReference type="ChEBI" id="CHEBI:57972"/>
        <dbReference type="ChEBI" id="CHEBI:64428"/>
        <dbReference type="EC" id="2.8.1.7"/>
    </reaction>
</comment>
<feature type="domain" description="Aminotransferase class V" evidence="11">
    <location>
        <begin position="4"/>
        <end position="342"/>
    </location>
</feature>
<protein>
    <recommendedName>
        <fullName evidence="3">cysteine desulfurase</fullName>
        <ecNumber evidence="3">2.8.1.7</ecNumber>
    </recommendedName>
</protein>
<dbReference type="Pfam" id="PF00266">
    <property type="entry name" value="Aminotran_5"/>
    <property type="match status" value="1"/>
</dbReference>
<evidence type="ECO:0000256" key="4">
    <source>
        <dbReference type="ARBA" id="ARBA00022679"/>
    </source>
</evidence>
<dbReference type="Gene3D" id="1.10.260.50">
    <property type="match status" value="1"/>
</dbReference>
<evidence type="ECO:0000256" key="10">
    <source>
        <dbReference type="RuleBase" id="RU004504"/>
    </source>
</evidence>
<keyword evidence="5" id="KW-0479">Metal-binding</keyword>
<evidence type="ECO:0000256" key="6">
    <source>
        <dbReference type="ARBA" id="ARBA00022898"/>
    </source>
</evidence>
<dbReference type="InterPro" id="IPR017644">
    <property type="entry name" value="Cysteine_desulfurase_DndA"/>
</dbReference>
<comment type="cofactor">
    <cofactor evidence="1 10">
        <name>pyridoxal 5'-phosphate</name>
        <dbReference type="ChEBI" id="CHEBI:597326"/>
    </cofactor>
</comment>
<name>A0ABW6GFQ6_9ACTN</name>
<dbReference type="InterPro" id="IPR016454">
    <property type="entry name" value="Cysteine_dSase"/>
</dbReference>
<dbReference type="EMBL" id="JBHYPX010000008">
    <property type="protein sequence ID" value="MFE1351563.1"/>
    <property type="molecule type" value="Genomic_DNA"/>
</dbReference>
<reference evidence="12 13" key="1">
    <citation type="submission" date="2024-09" db="EMBL/GenBank/DDBJ databases">
        <title>The Natural Products Discovery Center: Release of the First 8490 Sequenced Strains for Exploring Actinobacteria Biosynthetic Diversity.</title>
        <authorList>
            <person name="Kalkreuter E."/>
            <person name="Kautsar S.A."/>
            <person name="Yang D."/>
            <person name="Bader C.D."/>
            <person name="Teijaro C.N."/>
            <person name="Fluegel L."/>
            <person name="Davis C.M."/>
            <person name="Simpson J.R."/>
            <person name="Lauterbach L."/>
            <person name="Steele A.D."/>
            <person name="Gui C."/>
            <person name="Meng S."/>
            <person name="Li G."/>
            <person name="Viehrig K."/>
            <person name="Ye F."/>
            <person name="Su P."/>
            <person name="Kiefer A.F."/>
            <person name="Nichols A."/>
            <person name="Cepeda A.J."/>
            <person name="Yan W."/>
            <person name="Fan B."/>
            <person name="Jiang Y."/>
            <person name="Adhikari A."/>
            <person name="Zheng C.-J."/>
            <person name="Schuster L."/>
            <person name="Cowan T.M."/>
            <person name="Smanski M.J."/>
            <person name="Chevrette M.G."/>
            <person name="De Carvalho L.P.S."/>
            <person name="Shen B."/>
        </authorList>
    </citation>
    <scope>NUCLEOTIDE SEQUENCE [LARGE SCALE GENOMIC DNA]</scope>
    <source>
        <strain evidence="12 13">NPDC058753</strain>
    </source>
</reference>
<dbReference type="Gene3D" id="3.40.640.10">
    <property type="entry name" value="Type I PLP-dependent aspartate aminotransferase-like (Major domain)"/>
    <property type="match status" value="1"/>
</dbReference>
<comment type="similarity">
    <text evidence="2">Belongs to the class-V pyridoxal-phosphate-dependent aminotransferase family. NifS/IscS subfamily.</text>
</comment>